<evidence type="ECO:0000313" key="1">
    <source>
        <dbReference type="EMBL" id="QRO49433.1"/>
    </source>
</evidence>
<proteinExistence type="predicted"/>
<sequence>MNEKTIEQMVAETVLEKPLDVKVGEKTYQVAHASTATLILVSEAISQLPHIVLDAEKVVEETLSVAKDCRILGDIAAILILGAKNIIEKKKVQQIKEKRYLCGLIRRQHMVEVEITIDRKAELAKELLEDVEPKALNLIVSQILSKMQIADFFGLTTFLTELNLLHPRKVEN</sequence>
<reference evidence="1 2" key="1">
    <citation type="submission" date="2021-02" db="EMBL/GenBank/DDBJ databases">
        <title>FDA dAtabase for Regulatory Grade micrObial Sequences (FDA-ARGOS): Supporting development and validation of Infectious Disease Dx tests.</title>
        <authorList>
            <person name="Carlson P."/>
            <person name="Fischbach M."/>
            <person name="Hastie J."/>
            <person name="Bilen M."/>
            <person name="Cheng A."/>
            <person name="Tallon L."/>
            <person name="Sadzewicz L."/>
            <person name="Zhao X."/>
            <person name="Boylan J."/>
            <person name="Ott S."/>
            <person name="Bowen H."/>
            <person name="Vavikolanu K."/>
            <person name="Mehta A."/>
            <person name="Aluvathingal J."/>
            <person name="Nadendla S."/>
            <person name="Yan Y."/>
            <person name="Sichtig H."/>
        </authorList>
    </citation>
    <scope>NUCLEOTIDE SEQUENCE [LARGE SCALE GENOMIC DNA]</scope>
    <source>
        <strain evidence="1 2">FDAARGOS_1229</strain>
    </source>
</reference>
<dbReference type="Proteomes" id="UP000654720">
    <property type="component" value="Chromosome"/>
</dbReference>
<name>A0ABX7H3R5_9BACT</name>
<dbReference type="RefSeq" id="WP_027200015.1">
    <property type="nucleotide sequence ID" value="NZ_CP069450.1"/>
</dbReference>
<dbReference type="GeneID" id="93097880"/>
<protein>
    <submittedName>
        <fullName evidence="1">Uncharacterized protein</fullName>
    </submittedName>
</protein>
<evidence type="ECO:0000313" key="2">
    <source>
        <dbReference type="Proteomes" id="UP000654720"/>
    </source>
</evidence>
<gene>
    <name evidence="1" type="ORF">I6J59_16205</name>
</gene>
<dbReference type="EMBL" id="CP069450">
    <property type="protein sequence ID" value="QRO49433.1"/>
    <property type="molecule type" value="Genomic_DNA"/>
</dbReference>
<accession>A0ABX7H3R5</accession>
<organism evidence="1 2">
    <name type="scientific">Butyricimonas virosa</name>
    <dbReference type="NCBI Taxonomy" id="544645"/>
    <lineage>
        <taxon>Bacteria</taxon>
        <taxon>Pseudomonadati</taxon>
        <taxon>Bacteroidota</taxon>
        <taxon>Bacteroidia</taxon>
        <taxon>Bacteroidales</taxon>
        <taxon>Odoribacteraceae</taxon>
        <taxon>Butyricimonas</taxon>
    </lineage>
</organism>
<keyword evidence="2" id="KW-1185">Reference proteome</keyword>